<name>A0A2S4L507_9HYPO</name>
<dbReference type="AlphaFoldDB" id="A0A2S4L507"/>
<dbReference type="Proteomes" id="UP000237481">
    <property type="component" value="Unassembled WGS sequence"/>
</dbReference>
<protein>
    <recommendedName>
        <fullName evidence="5">Secreted protein</fullName>
    </recommendedName>
</protein>
<feature type="signal peptide" evidence="2">
    <location>
        <begin position="1"/>
        <end position="33"/>
    </location>
</feature>
<feature type="chain" id="PRO_5015639277" description="Secreted protein" evidence="2">
    <location>
        <begin position="34"/>
        <end position="169"/>
    </location>
</feature>
<sequence length="169" mass="18226">MPKTAGSAKAASFFNGLCLVLTLVGSCHRRTAGRATLQRYSNDKPGQDPGGSQLGDVHVHGNGRNSWRCCCACWSSVREREERAGIDNQRDIMERKRNQSRVDGPPAMALVGRPVASRGVLSPGHARGQNYRASPANACMPEGSILRRMHRWGYRICGFSAAGPHAGPA</sequence>
<dbReference type="PROSITE" id="PS51257">
    <property type="entry name" value="PROKAR_LIPOPROTEIN"/>
    <property type="match status" value="1"/>
</dbReference>
<evidence type="ECO:0000313" key="4">
    <source>
        <dbReference type="Proteomes" id="UP000237481"/>
    </source>
</evidence>
<organism evidence="3 4">
    <name type="scientific">Tolypocladium paradoxum</name>
    <dbReference type="NCBI Taxonomy" id="94208"/>
    <lineage>
        <taxon>Eukaryota</taxon>
        <taxon>Fungi</taxon>
        <taxon>Dikarya</taxon>
        <taxon>Ascomycota</taxon>
        <taxon>Pezizomycotina</taxon>
        <taxon>Sordariomycetes</taxon>
        <taxon>Hypocreomycetidae</taxon>
        <taxon>Hypocreales</taxon>
        <taxon>Ophiocordycipitaceae</taxon>
        <taxon>Tolypocladium</taxon>
    </lineage>
</organism>
<comment type="caution">
    <text evidence="3">The sequence shown here is derived from an EMBL/GenBank/DDBJ whole genome shotgun (WGS) entry which is preliminary data.</text>
</comment>
<accession>A0A2S4L507</accession>
<reference evidence="3 4" key="1">
    <citation type="submission" date="2018-01" db="EMBL/GenBank/DDBJ databases">
        <title>Harnessing the power of phylogenomics to disentangle the directionality and signatures of interkingdom host jumping in the parasitic fungal genus Tolypocladium.</title>
        <authorList>
            <person name="Quandt C.A."/>
            <person name="Patterson W."/>
            <person name="Spatafora J.W."/>
        </authorList>
    </citation>
    <scope>NUCLEOTIDE SEQUENCE [LARGE SCALE GENOMIC DNA]</scope>
    <source>
        <strain evidence="3 4">NRBC 100945</strain>
    </source>
</reference>
<feature type="region of interest" description="Disordered" evidence="1">
    <location>
        <begin position="38"/>
        <end position="57"/>
    </location>
</feature>
<keyword evidence="4" id="KW-1185">Reference proteome</keyword>
<evidence type="ECO:0000256" key="2">
    <source>
        <dbReference type="SAM" id="SignalP"/>
    </source>
</evidence>
<proteinExistence type="predicted"/>
<dbReference type="EMBL" id="PKSG01000243">
    <property type="protein sequence ID" value="POR37497.1"/>
    <property type="molecule type" value="Genomic_DNA"/>
</dbReference>
<evidence type="ECO:0000256" key="1">
    <source>
        <dbReference type="SAM" id="MobiDB-lite"/>
    </source>
</evidence>
<evidence type="ECO:0000313" key="3">
    <source>
        <dbReference type="EMBL" id="POR37497.1"/>
    </source>
</evidence>
<keyword evidence="2" id="KW-0732">Signal</keyword>
<gene>
    <name evidence="3" type="ORF">TPAR_02301</name>
</gene>
<evidence type="ECO:0008006" key="5">
    <source>
        <dbReference type="Google" id="ProtNLM"/>
    </source>
</evidence>